<name>A0A7W6MLB1_9HYPH</name>
<keyword evidence="2" id="KW-0812">Transmembrane</keyword>
<dbReference type="RefSeq" id="WP_246393265.1">
    <property type="nucleotide sequence ID" value="NZ_JACIEK010000011.1"/>
</dbReference>
<dbReference type="InterPro" id="IPR009936">
    <property type="entry name" value="DUF1468"/>
</dbReference>
<accession>A0A7W6MLB1</accession>
<evidence type="ECO:0000256" key="2">
    <source>
        <dbReference type="SAM" id="Phobius"/>
    </source>
</evidence>
<keyword evidence="5" id="KW-1185">Reference proteome</keyword>
<keyword evidence="2" id="KW-1133">Transmembrane helix</keyword>
<keyword evidence="2" id="KW-0472">Membrane</keyword>
<feature type="region of interest" description="Disordered" evidence="1">
    <location>
        <begin position="1"/>
        <end position="23"/>
    </location>
</feature>
<reference evidence="4 5" key="1">
    <citation type="submission" date="2020-08" db="EMBL/GenBank/DDBJ databases">
        <title>Genomic Encyclopedia of Type Strains, Phase IV (KMG-IV): sequencing the most valuable type-strain genomes for metagenomic binning, comparative biology and taxonomic classification.</title>
        <authorList>
            <person name="Goeker M."/>
        </authorList>
    </citation>
    <scope>NUCLEOTIDE SEQUENCE [LARGE SCALE GENOMIC DNA]</scope>
    <source>
        <strain evidence="4 5">DSM 102238</strain>
    </source>
</reference>
<evidence type="ECO:0000313" key="4">
    <source>
        <dbReference type="EMBL" id="MBB3999612.1"/>
    </source>
</evidence>
<dbReference type="AlphaFoldDB" id="A0A7W6MLB1"/>
<evidence type="ECO:0000259" key="3">
    <source>
        <dbReference type="Pfam" id="PF07331"/>
    </source>
</evidence>
<organism evidence="4 5">
    <name type="scientific">Aureimonas pseudogalii</name>
    <dbReference type="NCBI Taxonomy" id="1744844"/>
    <lineage>
        <taxon>Bacteria</taxon>
        <taxon>Pseudomonadati</taxon>
        <taxon>Pseudomonadota</taxon>
        <taxon>Alphaproteobacteria</taxon>
        <taxon>Hyphomicrobiales</taxon>
        <taxon>Aurantimonadaceae</taxon>
        <taxon>Aureimonas</taxon>
    </lineage>
</organism>
<feature type="transmembrane region" description="Helical" evidence="2">
    <location>
        <begin position="64"/>
        <end position="81"/>
    </location>
</feature>
<feature type="transmembrane region" description="Helical" evidence="2">
    <location>
        <begin position="32"/>
        <end position="52"/>
    </location>
</feature>
<proteinExistence type="predicted"/>
<evidence type="ECO:0000256" key="1">
    <source>
        <dbReference type="SAM" id="MobiDB-lite"/>
    </source>
</evidence>
<comment type="caution">
    <text evidence="4">The sequence shown here is derived from an EMBL/GenBank/DDBJ whole genome shotgun (WGS) entry which is preliminary data.</text>
</comment>
<dbReference type="EMBL" id="JACIEK010000011">
    <property type="protein sequence ID" value="MBB3999612.1"/>
    <property type="molecule type" value="Genomic_DNA"/>
</dbReference>
<feature type="transmembrane region" description="Helical" evidence="2">
    <location>
        <begin position="101"/>
        <end position="134"/>
    </location>
</feature>
<evidence type="ECO:0000313" key="5">
    <source>
        <dbReference type="Proteomes" id="UP000542776"/>
    </source>
</evidence>
<sequence length="175" mass="17718">MQGSREAIGPAGMGAGPGPAPKAGDVRSRRDVIAGAIFIAIALAFGLEASTYPLGTALRMGPGFMPLFLAVLLAVFGAIVLGTSLKRHETISPTPIPWKAIGLVCAALAVFGEFGLALGLVPVVVVCTFTVALASAKNSPLAALAIALSLAALCWLIFKVGLNVSLPTFGTLFSS</sequence>
<protein>
    <submittedName>
        <fullName evidence="4">Putative tricarboxylic transport membrane protein</fullName>
    </submittedName>
</protein>
<gene>
    <name evidence="4" type="ORF">GGR04_003482</name>
</gene>
<dbReference type="Proteomes" id="UP000542776">
    <property type="component" value="Unassembled WGS sequence"/>
</dbReference>
<feature type="transmembrane region" description="Helical" evidence="2">
    <location>
        <begin position="140"/>
        <end position="158"/>
    </location>
</feature>
<dbReference type="Pfam" id="PF07331">
    <property type="entry name" value="TctB"/>
    <property type="match status" value="1"/>
</dbReference>
<feature type="domain" description="DUF1468" evidence="3">
    <location>
        <begin position="33"/>
        <end position="167"/>
    </location>
</feature>